<name>A0AA41YU59_9HYPH</name>
<dbReference type="SUPFAM" id="SSF56300">
    <property type="entry name" value="Metallo-dependent phosphatases"/>
    <property type="match status" value="1"/>
</dbReference>
<proteinExistence type="predicted"/>
<dbReference type="Gene3D" id="3.60.21.10">
    <property type="match status" value="1"/>
</dbReference>
<dbReference type="EMBL" id="JAMOIM010000002">
    <property type="protein sequence ID" value="MCW6507087.1"/>
    <property type="molecule type" value="Genomic_DNA"/>
</dbReference>
<evidence type="ECO:0000313" key="1">
    <source>
        <dbReference type="EMBL" id="MCW6507087.1"/>
    </source>
</evidence>
<dbReference type="AlphaFoldDB" id="A0AA41YU59"/>
<dbReference type="RefSeq" id="WP_282583459.1">
    <property type="nucleotide sequence ID" value="NZ_JAMOIM010000002.1"/>
</dbReference>
<protein>
    <submittedName>
        <fullName evidence="1">Metallophosphoesterase</fullName>
    </submittedName>
</protein>
<dbReference type="InterPro" id="IPR029052">
    <property type="entry name" value="Metallo-depent_PP-like"/>
</dbReference>
<comment type="caution">
    <text evidence="1">The sequence shown here is derived from an EMBL/GenBank/DDBJ whole genome shotgun (WGS) entry which is preliminary data.</text>
</comment>
<evidence type="ECO:0000313" key="2">
    <source>
        <dbReference type="Proteomes" id="UP001165667"/>
    </source>
</evidence>
<organism evidence="1 2">
    <name type="scientific">Lichenifustis flavocetrariae</name>
    <dbReference type="NCBI Taxonomy" id="2949735"/>
    <lineage>
        <taxon>Bacteria</taxon>
        <taxon>Pseudomonadati</taxon>
        <taxon>Pseudomonadota</taxon>
        <taxon>Alphaproteobacteria</taxon>
        <taxon>Hyphomicrobiales</taxon>
        <taxon>Lichenihabitantaceae</taxon>
        <taxon>Lichenifustis</taxon>
    </lineage>
</organism>
<keyword evidence="2" id="KW-1185">Reference proteome</keyword>
<gene>
    <name evidence="1" type="ORF">M8523_03525</name>
</gene>
<sequence>MTVFFTADPHFGHAPIIGHCDRPFGDATEMDRTIIRNWNSVVGPRDEVWVVGDFWCGKPKDKGQADAVFRRLNGSKHLIAGNHDSNHVRALPWASVRDGCAVVTTEDTTVVAFHYPMRSWPHAAHGAIHVYGHVHGRIPPDSRSCDVGVDVWDFTPVTVARIKERLAASPPSVGYAG</sequence>
<accession>A0AA41YU59</accession>
<dbReference type="Proteomes" id="UP001165667">
    <property type="component" value="Unassembled WGS sequence"/>
</dbReference>
<reference evidence="1" key="1">
    <citation type="submission" date="2022-05" db="EMBL/GenBank/DDBJ databases">
        <authorList>
            <person name="Pankratov T."/>
        </authorList>
    </citation>
    <scope>NUCLEOTIDE SEQUENCE</scope>
    <source>
        <strain evidence="1">BP6-180914</strain>
    </source>
</reference>